<name>A0ABV9SVY4_9BACT</name>
<keyword evidence="2" id="KW-1185">Reference proteome</keyword>
<evidence type="ECO:0000313" key="2">
    <source>
        <dbReference type="Proteomes" id="UP001595818"/>
    </source>
</evidence>
<dbReference type="RefSeq" id="WP_377061191.1">
    <property type="nucleotide sequence ID" value="NZ_JBHSJJ010000001.1"/>
</dbReference>
<dbReference type="SUPFAM" id="SSF49452">
    <property type="entry name" value="Starch-binding domain-like"/>
    <property type="match status" value="1"/>
</dbReference>
<comment type="caution">
    <text evidence="1">The sequence shown here is derived from an EMBL/GenBank/DDBJ whole genome shotgun (WGS) entry which is preliminary data.</text>
</comment>
<accession>A0ABV9SVY4</accession>
<reference evidence="2" key="1">
    <citation type="journal article" date="2019" name="Int. J. Syst. Evol. Microbiol.">
        <title>The Global Catalogue of Microorganisms (GCM) 10K type strain sequencing project: providing services to taxonomists for standard genome sequencing and annotation.</title>
        <authorList>
            <consortium name="The Broad Institute Genomics Platform"/>
            <consortium name="The Broad Institute Genome Sequencing Center for Infectious Disease"/>
            <person name="Wu L."/>
            <person name="Ma J."/>
        </authorList>
    </citation>
    <scope>NUCLEOTIDE SEQUENCE [LARGE SCALE GENOMIC DNA]</scope>
    <source>
        <strain evidence="2">CGMCC 4.7466</strain>
    </source>
</reference>
<dbReference type="Proteomes" id="UP001595818">
    <property type="component" value="Unassembled WGS sequence"/>
</dbReference>
<dbReference type="SUPFAM" id="SSF101898">
    <property type="entry name" value="NHL repeat"/>
    <property type="match status" value="1"/>
</dbReference>
<evidence type="ECO:0000313" key="1">
    <source>
        <dbReference type="EMBL" id="MFC4870555.1"/>
    </source>
</evidence>
<gene>
    <name evidence="1" type="ORF">ACFPFU_02570</name>
</gene>
<organism evidence="1 2">
    <name type="scientific">Negadavirga shengliensis</name>
    <dbReference type="NCBI Taxonomy" id="1389218"/>
    <lineage>
        <taxon>Bacteria</taxon>
        <taxon>Pseudomonadati</taxon>
        <taxon>Bacteroidota</taxon>
        <taxon>Cytophagia</taxon>
        <taxon>Cytophagales</taxon>
        <taxon>Cyclobacteriaceae</taxon>
        <taxon>Negadavirga</taxon>
    </lineage>
</organism>
<sequence length="707" mass="77862">MFLLILISGLISCERDTESVSMGEDDIAGVVRGPNGPEAGVWVIAETHDLPTRYAKIVVTDDEGRYLIPELPDASYSVWVRGYGLVDSPKKTVKPGSQVDLEAIVADDPREAAEYYPAGYWFSLLDVPDKSHFPGDGPDGNGIAPHIKTQAQFLRDVKSGTCLACHQLGSKGTRELPENLGTFDSSVDAWERRLQSGQAGGMMVSAVHQWGRDKVLEMFADWTDRIAEGEVPPTPPRPEGIERNVVITQWDWADPKAYLHDLVSTDRRDPTVNANGLIYGALEASADYLPVLDPVNHTISQVPLTVRDPNTPVASGPDMPQPSPYWGDEPIWNSKTNVHNPMFDDQGRVWITAAVRPPDNPPVFREGSDHPSAKAFPVSRAGRHLGVYDPETEEYTHISTGFSTHHLMFAEDENNTLWTSGGGQVIGWLDTKKFDETGDEVASQGWTPLILDTNGNGKRDDYVEPDDPIDPNKDKRIARGLYAVSPAPDGSVWGSNLGYPGAVIRLEPGPNPVETALVEYYELPLDENDEPIEGFSPRGMDIDRDGVAWVALASGHLASFDRRKCNGPLNGPDATGQHCPEGWTFYTEPLPQMKGVDYSGSAESSYYTWVDQFNTLGLGENIPINTGNESEGLLVLKDGEWVVLRVPYPMGFYTKWMDGRIDDPDAGWKGRGIWATISTRTPFHMEGGKGTTSKVYKFQMRPDPLAR</sequence>
<evidence type="ECO:0008006" key="3">
    <source>
        <dbReference type="Google" id="ProtNLM"/>
    </source>
</evidence>
<proteinExistence type="predicted"/>
<dbReference type="InterPro" id="IPR013784">
    <property type="entry name" value="Carb-bd-like_fold"/>
</dbReference>
<dbReference type="EMBL" id="JBHSJJ010000001">
    <property type="protein sequence ID" value="MFC4870555.1"/>
    <property type="molecule type" value="Genomic_DNA"/>
</dbReference>
<protein>
    <recommendedName>
        <fullName evidence="3">Carboxypeptidase regulatory-like domain-containing protein</fullName>
    </recommendedName>
</protein>